<evidence type="ECO:0000256" key="9">
    <source>
        <dbReference type="SAM" id="Phobius"/>
    </source>
</evidence>
<keyword evidence="3" id="KW-0813">Transport</keyword>
<feature type="transmembrane region" description="Helical" evidence="9">
    <location>
        <begin position="202"/>
        <end position="220"/>
    </location>
</feature>
<dbReference type="EMBL" id="LKTM01000387">
    <property type="protein sequence ID" value="KQH75122.1"/>
    <property type="molecule type" value="Genomic_DNA"/>
</dbReference>
<reference evidence="12 13" key="1">
    <citation type="submission" date="2015-10" db="EMBL/GenBank/DDBJ databases">
        <title>Mycobacterium gordonae draft genome assembly.</title>
        <authorList>
            <person name="Ustinova V."/>
            <person name="Smirnova T."/>
            <person name="Blagodatskikh K."/>
            <person name="Varlamov D."/>
            <person name="Larionova E."/>
            <person name="Chernousova L."/>
        </authorList>
    </citation>
    <scope>NUCLEOTIDE SEQUENCE [LARGE SCALE GENOMIC DNA]</scope>
    <source>
        <strain evidence="12 13">CTRI 14-8773</strain>
    </source>
</reference>
<evidence type="ECO:0000313" key="12">
    <source>
        <dbReference type="EMBL" id="KQH75122.1"/>
    </source>
</evidence>
<feature type="transmembrane region" description="Helical" evidence="9">
    <location>
        <begin position="102"/>
        <end position="126"/>
    </location>
</feature>
<gene>
    <name evidence="12" type="ORF">AO501_07430</name>
</gene>
<name>A0A0Q2LH84_MYCGO</name>
<dbReference type="OrthoDB" id="9809646at2"/>
<comment type="similarity">
    <text evidence="2">Belongs to the cation diffusion facilitator (CDF) transporter (TC 2.A.4) family. SLC30A subfamily.</text>
</comment>
<keyword evidence="5 9" id="KW-1133">Transmembrane helix</keyword>
<evidence type="ECO:0000259" key="10">
    <source>
        <dbReference type="Pfam" id="PF01545"/>
    </source>
</evidence>
<dbReference type="SUPFAM" id="SSF161111">
    <property type="entry name" value="Cation efflux protein transmembrane domain-like"/>
    <property type="match status" value="1"/>
</dbReference>
<comment type="caution">
    <text evidence="12">The sequence shown here is derived from an EMBL/GenBank/DDBJ whole genome shotgun (WGS) entry which is preliminary data.</text>
</comment>
<feature type="domain" description="Cation efflux protein transmembrane" evidence="10">
    <location>
        <begin position="40"/>
        <end position="231"/>
    </location>
</feature>
<evidence type="ECO:0000256" key="5">
    <source>
        <dbReference type="ARBA" id="ARBA00022989"/>
    </source>
</evidence>
<dbReference type="InterPro" id="IPR058533">
    <property type="entry name" value="Cation_efflux_TM"/>
</dbReference>
<feature type="compositionally biased region" description="Low complexity" evidence="8">
    <location>
        <begin position="1"/>
        <end position="17"/>
    </location>
</feature>
<evidence type="ECO:0000256" key="6">
    <source>
        <dbReference type="ARBA" id="ARBA00023065"/>
    </source>
</evidence>
<dbReference type="NCBIfam" id="TIGR01297">
    <property type="entry name" value="CDF"/>
    <property type="match status" value="1"/>
</dbReference>
<evidence type="ECO:0000256" key="1">
    <source>
        <dbReference type="ARBA" id="ARBA00004141"/>
    </source>
</evidence>
<evidence type="ECO:0000256" key="7">
    <source>
        <dbReference type="ARBA" id="ARBA00023136"/>
    </source>
</evidence>
<dbReference type="InterPro" id="IPR027469">
    <property type="entry name" value="Cation_efflux_TMD_sf"/>
</dbReference>
<dbReference type="Proteomes" id="UP000051677">
    <property type="component" value="Unassembled WGS sequence"/>
</dbReference>
<dbReference type="Gene3D" id="1.20.1510.10">
    <property type="entry name" value="Cation efflux protein transmembrane domain"/>
    <property type="match status" value="1"/>
</dbReference>
<accession>A0A0Q2LH84</accession>
<keyword evidence="4 9" id="KW-0812">Transmembrane</keyword>
<dbReference type="SUPFAM" id="SSF160240">
    <property type="entry name" value="Cation efflux protein cytoplasmic domain-like"/>
    <property type="match status" value="1"/>
</dbReference>
<organism evidence="12 13">
    <name type="scientific">Mycobacterium gordonae</name>
    <dbReference type="NCBI Taxonomy" id="1778"/>
    <lineage>
        <taxon>Bacteria</taxon>
        <taxon>Bacillati</taxon>
        <taxon>Actinomycetota</taxon>
        <taxon>Actinomycetes</taxon>
        <taxon>Mycobacteriales</taxon>
        <taxon>Mycobacteriaceae</taxon>
        <taxon>Mycobacterium</taxon>
    </lineage>
</organism>
<dbReference type="Pfam" id="PF01545">
    <property type="entry name" value="Cation_efflux"/>
    <property type="match status" value="1"/>
</dbReference>
<dbReference type="Pfam" id="PF16916">
    <property type="entry name" value="ZT_dimer"/>
    <property type="match status" value="1"/>
</dbReference>
<dbReference type="GO" id="GO:0005886">
    <property type="term" value="C:plasma membrane"/>
    <property type="evidence" value="ECO:0007669"/>
    <property type="project" value="TreeGrafter"/>
</dbReference>
<evidence type="ECO:0000256" key="2">
    <source>
        <dbReference type="ARBA" id="ARBA00008873"/>
    </source>
</evidence>
<protein>
    <submittedName>
        <fullName evidence="12">Cation transporter</fullName>
    </submittedName>
</protein>
<feature type="transmembrane region" description="Helical" evidence="9">
    <location>
        <begin position="138"/>
        <end position="162"/>
    </location>
</feature>
<dbReference type="GO" id="GO:0005385">
    <property type="term" value="F:zinc ion transmembrane transporter activity"/>
    <property type="evidence" value="ECO:0007669"/>
    <property type="project" value="TreeGrafter"/>
</dbReference>
<feature type="transmembrane region" description="Helical" evidence="9">
    <location>
        <begin position="73"/>
        <end position="90"/>
    </location>
</feature>
<dbReference type="RefSeq" id="WP_055581915.1">
    <property type="nucleotide sequence ID" value="NZ_LKTM01000387.1"/>
</dbReference>
<evidence type="ECO:0000313" key="13">
    <source>
        <dbReference type="Proteomes" id="UP000051677"/>
    </source>
</evidence>
<dbReference type="PANTHER" id="PTHR11562:SF17">
    <property type="entry name" value="RE54080P-RELATED"/>
    <property type="match status" value="1"/>
</dbReference>
<comment type="subcellular location">
    <subcellularLocation>
        <location evidence="1">Membrane</location>
        <topology evidence="1">Multi-pass membrane protein</topology>
    </subcellularLocation>
</comment>
<evidence type="ECO:0000256" key="8">
    <source>
        <dbReference type="SAM" id="MobiDB-lite"/>
    </source>
</evidence>
<evidence type="ECO:0000259" key="11">
    <source>
        <dbReference type="Pfam" id="PF16916"/>
    </source>
</evidence>
<keyword evidence="6" id="KW-0406">Ion transport</keyword>
<feature type="transmembrane region" description="Helical" evidence="9">
    <location>
        <begin position="42"/>
        <end position="67"/>
    </location>
</feature>
<proteinExistence type="inferred from homology"/>
<feature type="region of interest" description="Disordered" evidence="8">
    <location>
        <begin position="1"/>
        <end position="33"/>
    </location>
</feature>
<dbReference type="InterPro" id="IPR036837">
    <property type="entry name" value="Cation_efflux_CTD_sf"/>
</dbReference>
<sequence>MASSSSAEEAAATSPGHPDGDGHAHGPRIGSAGQRHQKPLTIAFALTATYAIVELVGGLVTASLALISDAAHMGTDVLGLGLALAAIHLAKRAAAGQRTYGTYRLEVLAAIINGLLLFGVAFYVLYEAVQRFMDPPEVLGIPMLIVATVGLVVNVISFQLLTRGAKESLNVKGAYLEVLSDMLGSIGVIVAAIVITVTGFRYVDAIVAAAIGLFILPRTWQLMRQALRIIMEVAPPGVNVEAAARDLAAIPGVDAVHDLHIWTVTSGMETATAHVLITEGADWHAVLDASRRLLSEHYGVTHTTIQVEPADHQETSTGF</sequence>
<evidence type="ECO:0000256" key="3">
    <source>
        <dbReference type="ARBA" id="ARBA00022448"/>
    </source>
</evidence>
<feature type="domain" description="Cation efflux protein cytoplasmic" evidence="11">
    <location>
        <begin position="235"/>
        <end position="309"/>
    </location>
</feature>
<dbReference type="AlphaFoldDB" id="A0A0Q2LH84"/>
<feature type="transmembrane region" description="Helical" evidence="9">
    <location>
        <begin position="174"/>
        <end position="196"/>
    </location>
</feature>
<dbReference type="InterPro" id="IPR050681">
    <property type="entry name" value="CDF/SLC30A"/>
</dbReference>
<keyword evidence="7 9" id="KW-0472">Membrane</keyword>
<dbReference type="PANTHER" id="PTHR11562">
    <property type="entry name" value="CATION EFFLUX PROTEIN/ ZINC TRANSPORTER"/>
    <property type="match status" value="1"/>
</dbReference>
<evidence type="ECO:0000256" key="4">
    <source>
        <dbReference type="ARBA" id="ARBA00022692"/>
    </source>
</evidence>
<dbReference type="InterPro" id="IPR027470">
    <property type="entry name" value="Cation_efflux_CTD"/>
</dbReference>
<dbReference type="InterPro" id="IPR002524">
    <property type="entry name" value="Cation_efflux"/>
</dbReference>